<name>A0A1Q2CZ17_9ACTN</name>
<dbReference type="PANTHER" id="PTHR37694">
    <property type="entry name" value="SLR8022 PROTEIN"/>
    <property type="match status" value="1"/>
</dbReference>
<dbReference type="InterPro" id="IPR014710">
    <property type="entry name" value="RmlC-like_jellyroll"/>
</dbReference>
<dbReference type="AlphaFoldDB" id="A0A1Q2CZ17"/>
<organism evidence="2 3">
    <name type="scientific">Tessaracoccus flavescens</name>
    <dbReference type="NCBI Taxonomy" id="399497"/>
    <lineage>
        <taxon>Bacteria</taxon>
        <taxon>Bacillati</taxon>
        <taxon>Actinomycetota</taxon>
        <taxon>Actinomycetes</taxon>
        <taxon>Propionibacteriales</taxon>
        <taxon>Propionibacteriaceae</taxon>
        <taxon>Tessaracoccus</taxon>
    </lineage>
</organism>
<evidence type="ECO:0000313" key="3">
    <source>
        <dbReference type="Proteomes" id="UP000188235"/>
    </source>
</evidence>
<dbReference type="EMBL" id="CP019607">
    <property type="protein sequence ID" value="AQP51348.1"/>
    <property type="molecule type" value="Genomic_DNA"/>
</dbReference>
<dbReference type="Gene3D" id="2.60.120.10">
    <property type="entry name" value="Jelly Rolls"/>
    <property type="match status" value="1"/>
</dbReference>
<evidence type="ECO:0000313" key="2">
    <source>
        <dbReference type="EMBL" id="AQP51348.1"/>
    </source>
</evidence>
<dbReference type="RefSeq" id="WP_077350565.1">
    <property type="nucleotide sequence ID" value="NZ_CP019607.1"/>
</dbReference>
<sequence>MPATERDQSVVHTGVLADLPVTREATTSRVLVNNPLLRVVDFAFDEGQLLTEHTSPRAVTVTLLDGSMDFDLDGNTHSLTAGDVIYMAPGASHALRATSACHMQLVMVDVDA</sequence>
<accession>A0A1Q2CZ17</accession>
<gene>
    <name evidence="2" type="ORF">BW733_11410</name>
</gene>
<proteinExistence type="predicted"/>
<dbReference type="OrthoDB" id="1121052at2"/>
<feature type="domain" description="Cupin type-2" evidence="1">
    <location>
        <begin position="44"/>
        <end position="108"/>
    </location>
</feature>
<dbReference type="CDD" id="cd02230">
    <property type="entry name" value="cupin_HP0902-like"/>
    <property type="match status" value="1"/>
</dbReference>
<dbReference type="Proteomes" id="UP000188235">
    <property type="component" value="Chromosome"/>
</dbReference>
<keyword evidence="3" id="KW-1185">Reference proteome</keyword>
<dbReference type="SUPFAM" id="SSF51182">
    <property type="entry name" value="RmlC-like cupins"/>
    <property type="match status" value="1"/>
</dbReference>
<dbReference type="InterPro" id="IPR013096">
    <property type="entry name" value="Cupin_2"/>
</dbReference>
<dbReference type="Pfam" id="PF07883">
    <property type="entry name" value="Cupin_2"/>
    <property type="match status" value="1"/>
</dbReference>
<evidence type="ECO:0000259" key="1">
    <source>
        <dbReference type="Pfam" id="PF07883"/>
    </source>
</evidence>
<reference evidence="2 3" key="1">
    <citation type="journal article" date="2008" name="Int. J. Syst. Evol. Microbiol.">
        <title>Tessaracoccus flavescens sp. nov., isolated from marine sediment.</title>
        <authorList>
            <person name="Lee D.W."/>
            <person name="Lee S.D."/>
        </authorList>
    </citation>
    <scope>NUCLEOTIDE SEQUENCE [LARGE SCALE GENOMIC DNA]</scope>
    <source>
        <strain evidence="2 3">SST-39T</strain>
    </source>
</reference>
<protein>
    <submittedName>
        <fullName evidence="2">Cupin</fullName>
    </submittedName>
</protein>
<dbReference type="InterPro" id="IPR011051">
    <property type="entry name" value="RmlC_Cupin_sf"/>
</dbReference>
<dbReference type="PANTHER" id="PTHR37694:SF1">
    <property type="entry name" value="SLR8022 PROTEIN"/>
    <property type="match status" value="1"/>
</dbReference>
<dbReference type="STRING" id="399497.BW733_11410"/>
<dbReference type="KEGG" id="tfa:BW733_11410"/>